<dbReference type="AlphaFoldDB" id="A0AA41CHU4"/>
<accession>A0AA41CHU4</accession>
<dbReference type="EMBL" id="JADUOV010000018">
    <property type="protein sequence ID" value="MBH1791980.1"/>
    <property type="molecule type" value="Genomic_DNA"/>
</dbReference>
<reference evidence="1" key="1">
    <citation type="submission" date="2020-11" db="EMBL/GenBank/DDBJ databases">
        <title>Enhanced detection system for hospital associated transmission using whole genome sequencing surveillance.</title>
        <authorList>
            <person name="Harrison L.H."/>
            <person name="Van Tyne D."/>
            <person name="Marsh J.W."/>
            <person name="Griffith M.P."/>
            <person name="Snyder D.J."/>
            <person name="Cooper V.S."/>
            <person name="Mustapha M."/>
        </authorList>
    </citation>
    <scope>NUCLEOTIDE SEQUENCE</scope>
    <source>
        <strain evidence="1">STEN00053</strain>
    </source>
</reference>
<organism evidence="1 2">
    <name type="scientific">Stenotrophomonas maltophilia</name>
    <name type="common">Pseudomonas maltophilia</name>
    <name type="synonym">Xanthomonas maltophilia</name>
    <dbReference type="NCBI Taxonomy" id="40324"/>
    <lineage>
        <taxon>Bacteria</taxon>
        <taxon>Pseudomonadati</taxon>
        <taxon>Pseudomonadota</taxon>
        <taxon>Gammaproteobacteria</taxon>
        <taxon>Lysobacterales</taxon>
        <taxon>Lysobacteraceae</taxon>
        <taxon>Stenotrophomonas</taxon>
        <taxon>Stenotrophomonas maltophilia group</taxon>
    </lineage>
</organism>
<name>A0AA41CHU4_STEMA</name>
<dbReference type="Proteomes" id="UP000634179">
    <property type="component" value="Unassembled WGS sequence"/>
</dbReference>
<comment type="caution">
    <text evidence="1">The sequence shown here is derived from an EMBL/GenBank/DDBJ whole genome shotgun (WGS) entry which is preliminary data.</text>
</comment>
<gene>
    <name evidence="1" type="ORF">I5V89_19130</name>
</gene>
<evidence type="ECO:0000313" key="2">
    <source>
        <dbReference type="Proteomes" id="UP000634179"/>
    </source>
</evidence>
<dbReference type="Pfam" id="PF24072">
    <property type="entry name" value="T7_gp14"/>
    <property type="match status" value="1"/>
</dbReference>
<proteinExistence type="predicted"/>
<dbReference type="InterPro" id="IPR038996">
    <property type="entry name" value="Gp14"/>
</dbReference>
<evidence type="ECO:0000313" key="1">
    <source>
        <dbReference type="EMBL" id="MBH1791980.1"/>
    </source>
</evidence>
<sequence length="189" mass="19569">MCNPVVALLATTLVTGAYQADVQRKQGQASAQVAENNATLAQADADQANALATREMEQQAWRTRIALGQQRAAIAANNIDPTLGTPAEILGETALFGEVDQQTIRMNAARQAWGFNAQAQNQRTQGELARWSGNAQATGTILGSLASAASMGFGGMGGAGAGGVGGNLSGQANAITMRNNARISRRWGL</sequence>
<protein>
    <submittedName>
        <fullName evidence="1">Uncharacterized protein</fullName>
    </submittedName>
</protein>